<reference evidence="1" key="1">
    <citation type="submission" date="2020-05" db="EMBL/GenBank/DDBJ databases">
        <authorList>
            <person name="Chiriac C."/>
            <person name="Salcher M."/>
            <person name="Ghai R."/>
            <person name="Kavagutti S V."/>
        </authorList>
    </citation>
    <scope>NUCLEOTIDE SEQUENCE</scope>
</reference>
<name>A0A6J6EDE1_9ZZZZ</name>
<organism evidence="1">
    <name type="scientific">freshwater metagenome</name>
    <dbReference type="NCBI Taxonomy" id="449393"/>
    <lineage>
        <taxon>unclassified sequences</taxon>
        <taxon>metagenomes</taxon>
        <taxon>ecological metagenomes</taxon>
    </lineage>
</organism>
<dbReference type="Pfam" id="PF04244">
    <property type="entry name" value="DPRP"/>
    <property type="match status" value="1"/>
</dbReference>
<dbReference type="InterPro" id="IPR014729">
    <property type="entry name" value="Rossmann-like_a/b/a_fold"/>
</dbReference>
<dbReference type="PANTHER" id="PTHR38657:SF1">
    <property type="entry name" value="SLR1343 PROTEIN"/>
    <property type="match status" value="1"/>
</dbReference>
<dbReference type="Gene3D" id="1.10.579.10">
    <property type="entry name" value="DNA Cyclobutane Dipyrimidine Photolyase, subunit A, domain 3"/>
    <property type="match status" value="1"/>
</dbReference>
<dbReference type="Gene3D" id="1.25.40.80">
    <property type="match status" value="1"/>
</dbReference>
<dbReference type="InterPro" id="IPR052551">
    <property type="entry name" value="UV-DNA_repair_photolyase"/>
</dbReference>
<dbReference type="EMBL" id="CAEZTU010000013">
    <property type="protein sequence ID" value="CAB4574550.1"/>
    <property type="molecule type" value="Genomic_DNA"/>
</dbReference>
<dbReference type="InterPro" id="IPR007357">
    <property type="entry name" value="PhrB-like"/>
</dbReference>
<proteinExistence type="predicted"/>
<accession>A0A6J6EDE1</accession>
<dbReference type="PANTHER" id="PTHR38657">
    <property type="entry name" value="SLR1343 PROTEIN"/>
    <property type="match status" value="1"/>
</dbReference>
<dbReference type="AlphaFoldDB" id="A0A6J6EDE1"/>
<sequence length="489" mass="56445">MANIRILLPDQLGDHFIDDAPGQIKILLPAKDLWRRKMHRAKAQWWLSAILHRKEELGKRCEIIECESVAEFANSFKEKASVIAPTSFHNRKAFMGKDNFEKLPSRGFVTSEKDFANWISQRAGKKLRLEDFYRHARVMHSVLVDPEDQPVGGAWNFDHDNRLSPPKNVTKLNLKPAHYPVEDEIDELARKKLKEFEKQGYVFVGKDEMREFAATVSETKKVFKNFIETRLNQFGPMEDASLTNDWHMSHSLLSAPMNIGLIDPMFLIKSVEKELKNGAPIASVEGFIRQIMGWRDYIWHLYWYFGEDYVKDNNYLKANNKLPDWLANLDTKNVKANCLKTVVSDLEQRAWVHHIQRLMMLGNWCMQQGINPQELVDFFDRLFIDGHPWVMAANVIGMSQYADGGKMSTKPYTSGGSYINKMSNFCGGCVYKPDIRVGEQACPFTAGYWKFLNTHKDKFAKNPRMSQGVNGLKRLKDLDQLLKEKSNTI</sequence>
<dbReference type="SUPFAM" id="SSF48173">
    <property type="entry name" value="Cryptochrome/photolyase FAD-binding domain"/>
    <property type="match status" value="1"/>
</dbReference>
<evidence type="ECO:0000313" key="1">
    <source>
        <dbReference type="EMBL" id="CAB4574550.1"/>
    </source>
</evidence>
<gene>
    <name evidence="1" type="ORF">UFOPK1740_00476</name>
</gene>
<protein>
    <submittedName>
        <fullName evidence="1">Unannotated protein</fullName>
    </submittedName>
</protein>
<dbReference type="InterPro" id="IPR036134">
    <property type="entry name" value="Crypto/Photolyase_FAD-like_sf"/>
</dbReference>
<dbReference type="Gene3D" id="1.10.10.1710">
    <property type="entry name" value="Deoxyribodipyrimidine photolyase-related"/>
    <property type="match status" value="1"/>
</dbReference>
<dbReference type="Gene3D" id="3.40.50.620">
    <property type="entry name" value="HUPs"/>
    <property type="match status" value="1"/>
</dbReference>